<name>A0AC35TUP5_9BILA</name>
<evidence type="ECO:0000313" key="1">
    <source>
        <dbReference type="Proteomes" id="UP000095286"/>
    </source>
</evidence>
<accession>A0AC35TUP5</accession>
<dbReference type="Proteomes" id="UP000095286">
    <property type="component" value="Unplaced"/>
</dbReference>
<dbReference type="WBParaSite" id="RSKR_0000446100.1">
    <property type="protein sequence ID" value="RSKR_0000446100.1"/>
    <property type="gene ID" value="RSKR_0000446100"/>
</dbReference>
<protein>
    <submittedName>
        <fullName evidence="2">40S ribosomal protein S6</fullName>
    </submittedName>
</protein>
<sequence length="238" mass="27146">MKLNIAFPANGTQKLFEIEDDRKVKPFFDKRMSQEVEADCLGDEWKGYILRLTGGNDKQGFPMKQGVLTNERVRLLLGKGASCYKSRRSGERKRKSVRGCIFDANMSVIAAIIVKKGEGEIEGLTDKVVPRRLGPKRASNIRKLFNLTKEDDVTKYVVKRTIERPGKKARTVGPKIQRLITSARLQRKAAKITEKKDRSIKRREEASTYQKVLAKFVKEKHAEKVARRLSSHKSESKN</sequence>
<reference evidence="2" key="1">
    <citation type="submission" date="2016-11" db="UniProtKB">
        <authorList>
            <consortium name="WormBaseParasite"/>
        </authorList>
    </citation>
    <scope>IDENTIFICATION</scope>
    <source>
        <strain evidence="2">KR3021</strain>
    </source>
</reference>
<organism evidence="1 2">
    <name type="scientific">Rhabditophanes sp. KR3021</name>
    <dbReference type="NCBI Taxonomy" id="114890"/>
    <lineage>
        <taxon>Eukaryota</taxon>
        <taxon>Metazoa</taxon>
        <taxon>Ecdysozoa</taxon>
        <taxon>Nematoda</taxon>
        <taxon>Chromadorea</taxon>
        <taxon>Rhabditida</taxon>
        <taxon>Tylenchina</taxon>
        <taxon>Panagrolaimomorpha</taxon>
        <taxon>Strongyloidoidea</taxon>
        <taxon>Alloionematidae</taxon>
        <taxon>Rhabditophanes</taxon>
    </lineage>
</organism>
<evidence type="ECO:0000313" key="2">
    <source>
        <dbReference type="WBParaSite" id="RSKR_0000446100.1"/>
    </source>
</evidence>
<proteinExistence type="predicted"/>